<evidence type="ECO:0000256" key="4">
    <source>
        <dbReference type="ARBA" id="ARBA00022840"/>
    </source>
</evidence>
<evidence type="ECO:0000256" key="3">
    <source>
        <dbReference type="ARBA" id="ARBA00022748"/>
    </source>
</evidence>
<dbReference type="InterPro" id="IPR027417">
    <property type="entry name" value="P-loop_NTPase"/>
</dbReference>
<dbReference type="AlphaFoldDB" id="A0A0W0VYZ9"/>
<dbReference type="SMART" id="SM00382">
    <property type="entry name" value="AAA"/>
    <property type="match status" value="1"/>
</dbReference>
<dbReference type="PANTHER" id="PTHR43499">
    <property type="entry name" value="ABC TRANSPORTER I FAMILY MEMBER 1"/>
    <property type="match status" value="1"/>
</dbReference>
<evidence type="ECO:0000256" key="6">
    <source>
        <dbReference type="ARBA" id="ARBA00023136"/>
    </source>
</evidence>
<keyword evidence="4" id="KW-0067">ATP-binding</keyword>
<dbReference type="GO" id="GO:0005524">
    <property type="term" value="F:ATP binding"/>
    <property type="evidence" value="ECO:0007669"/>
    <property type="project" value="UniProtKB-KW"/>
</dbReference>
<dbReference type="InterPro" id="IPR003593">
    <property type="entry name" value="AAA+_ATPase"/>
</dbReference>
<evidence type="ECO:0000256" key="2">
    <source>
        <dbReference type="ARBA" id="ARBA00022741"/>
    </source>
</evidence>
<dbReference type="InterPro" id="IPR017871">
    <property type="entry name" value="ABC_transporter-like_CS"/>
</dbReference>
<dbReference type="Pfam" id="PF00005">
    <property type="entry name" value="ABC_tran"/>
    <property type="match status" value="1"/>
</dbReference>
<proteinExistence type="predicted"/>
<dbReference type="SUPFAM" id="SSF52540">
    <property type="entry name" value="P-loop containing nucleoside triphosphate hydrolases"/>
    <property type="match status" value="1"/>
</dbReference>
<sequence length="200" mass="22527">MLEVTALSFDYQDKPLLHQVEFTLQQGQLLHLRGGNGAGKTTLLRLLAGLLCPLSGDIRYQGRLIHEDLTSYHQKLCFVGHRTGINQLLTVKENCLFDMHWGRKDIDFEALLERFGLSGFENEVCSHLSAGQRRRVGLLRTAMTDAKLWLLDEPLVALDAKAVKIFMDILENHLHNRGLAIVTSHQPLPLSTGNCVEYVL</sequence>
<dbReference type="Gene3D" id="3.40.50.300">
    <property type="entry name" value="P-loop containing nucleotide triphosphate hydrolases"/>
    <property type="match status" value="1"/>
</dbReference>
<name>A0A0W0VYZ9_9GAMM</name>
<dbReference type="EMBL" id="LNYI01000004">
    <property type="protein sequence ID" value="KTD25479.1"/>
    <property type="molecule type" value="Genomic_DNA"/>
</dbReference>
<evidence type="ECO:0000313" key="8">
    <source>
        <dbReference type="EMBL" id="KTD25479.1"/>
    </source>
</evidence>
<keyword evidence="2" id="KW-0547">Nucleotide-binding</keyword>
<dbReference type="GO" id="GO:0017004">
    <property type="term" value="P:cytochrome complex assembly"/>
    <property type="evidence" value="ECO:0007669"/>
    <property type="project" value="UniProtKB-KW"/>
</dbReference>
<evidence type="ECO:0000256" key="1">
    <source>
        <dbReference type="ARBA" id="ARBA00022448"/>
    </source>
</evidence>
<dbReference type="NCBIfam" id="NF010061">
    <property type="entry name" value="PRK13538.1"/>
    <property type="match status" value="1"/>
</dbReference>
<evidence type="ECO:0000313" key="9">
    <source>
        <dbReference type="Proteomes" id="UP000054869"/>
    </source>
</evidence>
<keyword evidence="3" id="KW-0201">Cytochrome c-type biogenesis</keyword>
<keyword evidence="5" id="KW-1278">Translocase</keyword>
<comment type="caution">
    <text evidence="8">The sequence shown here is derived from an EMBL/GenBank/DDBJ whole genome shotgun (WGS) entry which is preliminary data.</text>
</comment>
<dbReference type="OrthoDB" id="9800654at2"/>
<dbReference type="PROSITE" id="PS00211">
    <property type="entry name" value="ABC_TRANSPORTER_1"/>
    <property type="match status" value="1"/>
</dbReference>
<dbReference type="GO" id="GO:0022857">
    <property type="term" value="F:transmembrane transporter activity"/>
    <property type="evidence" value="ECO:0007669"/>
    <property type="project" value="InterPro"/>
</dbReference>
<dbReference type="PATRIC" id="fig|45067.4.peg.236"/>
<dbReference type="PROSITE" id="PS50893">
    <property type="entry name" value="ABC_TRANSPORTER_2"/>
    <property type="match status" value="1"/>
</dbReference>
<organism evidence="8 9">
    <name type="scientific">Legionella lansingensis</name>
    <dbReference type="NCBI Taxonomy" id="45067"/>
    <lineage>
        <taxon>Bacteria</taxon>
        <taxon>Pseudomonadati</taxon>
        <taxon>Pseudomonadota</taxon>
        <taxon>Gammaproteobacteria</taxon>
        <taxon>Legionellales</taxon>
        <taxon>Legionellaceae</taxon>
        <taxon>Legionella</taxon>
    </lineage>
</organism>
<accession>A0A0W0VYZ9</accession>
<protein>
    <submittedName>
        <fullName evidence="8">Heme exporter protein CcmA</fullName>
    </submittedName>
</protein>
<dbReference type="RefSeq" id="WP_028374297.1">
    <property type="nucleotide sequence ID" value="NZ_CAAAJD010000007.1"/>
</dbReference>
<keyword evidence="1" id="KW-0813">Transport</keyword>
<dbReference type="InterPro" id="IPR003439">
    <property type="entry name" value="ABC_transporter-like_ATP-bd"/>
</dbReference>
<dbReference type="eggNOG" id="COG4133">
    <property type="taxonomic scope" value="Bacteria"/>
</dbReference>
<feature type="domain" description="ABC transporter" evidence="7">
    <location>
        <begin position="2"/>
        <end position="198"/>
    </location>
</feature>
<evidence type="ECO:0000259" key="7">
    <source>
        <dbReference type="PROSITE" id="PS50893"/>
    </source>
</evidence>
<dbReference type="InterPro" id="IPR005895">
    <property type="entry name" value="ABC_transptr_haem_export_CcmA"/>
</dbReference>
<gene>
    <name evidence="8" type="primary">ccmA</name>
    <name evidence="8" type="ORF">Llan_0225</name>
</gene>
<dbReference type="STRING" id="45067.Llan_0225"/>
<dbReference type="PANTHER" id="PTHR43499:SF1">
    <property type="entry name" value="ABC TRANSPORTER I FAMILY MEMBER 1"/>
    <property type="match status" value="1"/>
</dbReference>
<evidence type="ECO:0000256" key="5">
    <source>
        <dbReference type="ARBA" id="ARBA00022967"/>
    </source>
</evidence>
<keyword evidence="9" id="KW-1185">Reference proteome</keyword>
<keyword evidence="6" id="KW-0472">Membrane</keyword>
<dbReference type="Proteomes" id="UP000054869">
    <property type="component" value="Unassembled WGS sequence"/>
</dbReference>
<reference evidence="8 9" key="1">
    <citation type="submission" date="2015-11" db="EMBL/GenBank/DDBJ databases">
        <title>Genomic analysis of 38 Legionella species identifies large and diverse effector repertoires.</title>
        <authorList>
            <person name="Burstein D."/>
            <person name="Amaro F."/>
            <person name="Zusman T."/>
            <person name="Lifshitz Z."/>
            <person name="Cohen O."/>
            <person name="Gilbert J.A."/>
            <person name="Pupko T."/>
            <person name="Shuman H.A."/>
            <person name="Segal G."/>
        </authorList>
    </citation>
    <scope>NUCLEOTIDE SEQUENCE [LARGE SCALE GENOMIC DNA]</scope>
    <source>
        <strain evidence="8 9">ATCC 49751</strain>
    </source>
</reference>
<dbReference type="NCBIfam" id="TIGR01189">
    <property type="entry name" value="ccmA"/>
    <property type="match status" value="1"/>
</dbReference>
<dbReference type="GO" id="GO:0016887">
    <property type="term" value="F:ATP hydrolysis activity"/>
    <property type="evidence" value="ECO:0007669"/>
    <property type="project" value="InterPro"/>
</dbReference>